<dbReference type="InterPro" id="IPR032675">
    <property type="entry name" value="LRR_dom_sf"/>
</dbReference>
<dbReference type="SUPFAM" id="SSF52058">
    <property type="entry name" value="L domain-like"/>
    <property type="match status" value="1"/>
</dbReference>
<evidence type="ECO:0008006" key="3">
    <source>
        <dbReference type="Google" id="ProtNLM"/>
    </source>
</evidence>
<accession>A0A1W0WJZ5</accession>
<name>A0A1W0WJZ5_HYPEX</name>
<organism evidence="1 2">
    <name type="scientific">Hypsibius exemplaris</name>
    <name type="common">Freshwater tardigrade</name>
    <dbReference type="NCBI Taxonomy" id="2072580"/>
    <lineage>
        <taxon>Eukaryota</taxon>
        <taxon>Metazoa</taxon>
        <taxon>Ecdysozoa</taxon>
        <taxon>Tardigrada</taxon>
        <taxon>Eutardigrada</taxon>
        <taxon>Parachela</taxon>
        <taxon>Hypsibioidea</taxon>
        <taxon>Hypsibiidae</taxon>
        <taxon>Hypsibius</taxon>
    </lineage>
</organism>
<dbReference type="EMBL" id="MTYJ01000088">
    <property type="protein sequence ID" value="OQV15499.1"/>
    <property type="molecule type" value="Genomic_DNA"/>
</dbReference>
<reference evidence="2" key="1">
    <citation type="submission" date="2017-01" db="EMBL/GenBank/DDBJ databases">
        <title>Comparative genomics of anhydrobiosis in the tardigrade Hypsibius dujardini.</title>
        <authorList>
            <person name="Yoshida Y."/>
            <person name="Koutsovoulos G."/>
            <person name="Laetsch D."/>
            <person name="Stevens L."/>
            <person name="Kumar S."/>
            <person name="Horikawa D."/>
            <person name="Ishino K."/>
            <person name="Komine S."/>
            <person name="Tomita M."/>
            <person name="Blaxter M."/>
            <person name="Arakawa K."/>
        </authorList>
    </citation>
    <scope>NUCLEOTIDE SEQUENCE [LARGE SCALE GENOMIC DNA]</scope>
    <source>
        <strain evidence="2">Z151</strain>
    </source>
</reference>
<evidence type="ECO:0000313" key="2">
    <source>
        <dbReference type="Proteomes" id="UP000192578"/>
    </source>
</evidence>
<sequence>MALAGKAVARVVRRCQDSKESHELDLSNCILKSFPDAVYFLLRNFRIESVMLEQNQIARLPAKFFFNFQHLTV</sequence>
<dbReference type="OrthoDB" id="1060944at2759"/>
<keyword evidence="2" id="KW-1185">Reference proteome</keyword>
<comment type="caution">
    <text evidence="1">The sequence shown here is derived from an EMBL/GenBank/DDBJ whole genome shotgun (WGS) entry which is preliminary data.</text>
</comment>
<gene>
    <name evidence="1" type="ORF">BV898_10366</name>
</gene>
<dbReference type="Proteomes" id="UP000192578">
    <property type="component" value="Unassembled WGS sequence"/>
</dbReference>
<proteinExistence type="predicted"/>
<dbReference type="Gene3D" id="3.80.10.10">
    <property type="entry name" value="Ribonuclease Inhibitor"/>
    <property type="match status" value="1"/>
</dbReference>
<dbReference type="AlphaFoldDB" id="A0A1W0WJZ5"/>
<evidence type="ECO:0000313" key="1">
    <source>
        <dbReference type="EMBL" id="OQV15499.1"/>
    </source>
</evidence>
<protein>
    <recommendedName>
        <fullName evidence="3">Leucine-rich repeat-containing protein 20</fullName>
    </recommendedName>
</protein>